<dbReference type="PANTHER" id="PTHR37402:SF1">
    <property type="entry name" value="GRAM DOMAIN-CONTAINING PROTEIN 4"/>
    <property type="match status" value="1"/>
</dbReference>
<evidence type="ECO:0000256" key="2">
    <source>
        <dbReference type="SAM" id="Phobius"/>
    </source>
</evidence>
<feature type="transmembrane region" description="Helical" evidence="2">
    <location>
        <begin position="216"/>
        <end position="235"/>
    </location>
</feature>
<evidence type="ECO:0000256" key="1">
    <source>
        <dbReference type="SAM" id="MobiDB-lite"/>
    </source>
</evidence>
<feature type="region of interest" description="Disordered" evidence="1">
    <location>
        <begin position="511"/>
        <end position="562"/>
    </location>
</feature>
<accession>A0A8H7VQ97</accession>
<evidence type="ECO:0000313" key="3">
    <source>
        <dbReference type="EMBL" id="KAG2224813.1"/>
    </source>
</evidence>
<feature type="region of interest" description="Disordered" evidence="1">
    <location>
        <begin position="1"/>
        <end position="90"/>
    </location>
</feature>
<proteinExistence type="predicted"/>
<name>A0A8H7VQ97_9FUNG</name>
<dbReference type="Proteomes" id="UP000646827">
    <property type="component" value="Unassembled WGS sequence"/>
</dbReference>
<dbReference type="EMBL" id="JAEPRB010000037">
    <property type="protein sequence ID" value="KAG2224813.1"/>
    <property type="molecule type" value="Genomic_DNA"/>
</dbReference>
<evidence type="ECO:0008006" key="5">
    <source>
        <dbReference type="Google" id="ProtNLM"/>
    </source>
</evidence>
<dbReference type="InterPro" id="IPR011993">
    <property type="entry name" value="PH-like_dom_sf"/>
</dbReference>
<feature type="transmembrane region" description="Helical" evidence="2">
    <location>
        <begin position="361"/>
        <end position="378"/>
    </location>
</feature>
<dbReference type="GO" id="GO:0006915">
    <property type="term" value="P:apoptotic process"/>
    <property type="evidence" value="ECO:0007669"/>
    <property type="project" value="InterPro"/>
</dbReference>
<feature type="compositionally biased region" description="Basic and acidic residues" evidence="1">
    <location>
        <begin position="547"/>
        <end position="561"/>
    </location>
</feature>
<reference evidence="3 4" key="1">
    <citation type="submission" date="2020-12" db="EMBL/GenBank/DDBJ databases">
        <title>Metabolic potential, ecology and presence of endohyphal bacteria is reflected in genomic diversity of Mucoromycotina.</title>
        <authorList>
            <person name="Muszewska A."/>
            <person name="Okrasinska A."/>
            <person name="Steczkiewicz K."/>
            <person name="Drgas O."/>
            <person name="Orlowska M."/>
            <person name="Perlinska-Lenart U."/>
            <person name="Aleksandrzak-Piekarczyk T."/>
            <person name="Szatraj K."/>
            <person name="Zielenkiewicz U."/>
            <person name="Pilsyk S."/>
            <person name="Malc E."/>
            <person name="Mieczkowski P."/>
            <person name="Kruszewska J.S."/>
            <person name="Biernat P."/>
            <person name="Pawlowska J."/>
        </authorList>
    </citation>
    <scope>NUCLEOTIDE SEQUENCE [LARGE SCALE GENOMIC DNA]</scope>
    <source>
        <strain evidence="3 4">CBS 142.35</strain>
    </source>
</reference>
<keyword evidence="2" id="KW-1133">Transmembrane helix</keyword>
<feature type="compositionally biased region" description="Polar residues" evidence="1">
    <location>
        <begin position="38"/>
        <end position="77"/>
    </location>
</feature>
<dbReference type="OrthoDB" id="1708389at2759"/>
<organism evidence="3 4">
    <name type="scientific">Circinella minor</name>
    <dbReference type="NCBI Taxonomy" id="1195481"/>
    <lineage>
        <taxon>Eukaryota</taxon>
        <taxon>Fungi</taxon>
        <taxon>Fungi incertae sedis</taxon>
        <taxon>Mucoromycota</taxon>
        <taxon>Mucoromycotina</taxon>
        <taxon>Mucoromycetes</taxon>
        <taxon>Mucorales</taxon>
        <taxon>Lichtheimiaceae</taxon>
        <taxon>Circinella</taxon>
    </lineage>
</organism>
<evidence type="ECO:0000313" key="4">
    <source>
        <dbReference type="Proteomes" id="UP000646827"/>
    </source>
</evidence>
<keyword evidence="2" id="KW-0812">Transmembrane</keyword>
<keyword evidence="2" id="KW-0472">Membrane</keyword>
<dbReference type="PANTHER" id="PTHR37402">
    <property type="entry name" value="GRAM DOMAIN-CONTAINING PROTEIN 4"/>
    <property type="match status" value="1"/>
</dbReference>
<feature type="compositionally biased region" description="Basic and acidic residues" evidence="1">
    <location>
        <begin position="437"/>
        <end position="455"/>
    </location>
</feature>
<sequence length="664" mass="75774">MNNNNNNVGPPAPPLPPRNALSSDNLAPPDLPPRNTRPRSSSDTTAIRFSSFQHSPSTLSNVVDTDTIPSSTLTPETKPNDNLKINNKRASNNNSADAMAAAYLERHVREMKRASVAGLARPIRRNYEKRNEEDGSVQVNWKEYFEAWVQYIISSFASGQVDEQLEPFSLKVVKSGVDRLYGMAAPLKEPALAVRKIYRWENRWITGSLALGYLTLWYYDLLVAFFFAACIGYILSIRLDLLAQFGVEALATAAEDEEKKNNNDDDNDKENENNEDEDSDKKKKKGNKHTKQFWKRLKSDLGSTDLNYGFTALETKSMNEWRSDIMRKYGPTGQLLFMDILDRLERVKNLLTWKRPEKTRMLLWILFGMAVTLSFLPTRYMTKLVFFWIGIEFFVLQSLRSHYKRHRRLFNIIDWVLWGVPNDAEYAMEVLRLHRKAEDDEHHQNSGKSVKETKRLWRRSGNNNNNGSEENQEQEEEEGGKHQQATSTAATLAIMVAGAAAGQVKQALDEQFERTRNSQDQDSDSNTSVEASGHSTQIKPSSSMSDLFERKGSQKNLKTDTESESEILETYGCVYRGSIPGRIVLTTQGLQFRTSRVTGAKILVYYYWRDIVSVRKSKSIDIFVWHTNGLDITTVDGEQLHFDNVIKRDDCFNRLVAAAGDRWG</sequence>
<comment type="caution">
    <text evidence="3">The sequence shown here is derived from an EMBL/GenBank/DDBJ whole genome shotgun (WGS) entry which is preliminary data.</text>
</comment>
<feature type="region of interest" description="Disordered" evidence="1">
    <location>
        <begin position="437"/>
        <end position="486"/>
    </location>
</feature>
<dbReference type="Gene3D" id="2.30.29.30">
    <property type="entry name" value="Pleckstrin-homology domain (PH domain)/Phosphotyrosine-binding domain (PTB)"/>
    <property type="match status" value="1"/>
</dbReference>
<keyword evidence="4" id="KW-1185">Reference proteome</keyword>
<dbReference type="AlphaFoldDB" id="A0A8H7VQ97"/>
<feature type="compositionally biased region" description="Polar residues" evidence="1">
    <location>
        <begin position="529"/>
        <end position="545"/>
    </location>
</feature>
<feature type="compositionally biased region" description="Acidic residues" evidence="1">
    <location>
        <begin position="264"/>
        <end position="278"/>
    </location>
</feature>
<protein>
    <recommendedName>
        <fullName evidence="5">GRAM domain-containing protein</fullName>
    </recommendedName>
</protein>
<gene>
    <name evidence="3" type="ORF">INT45_005337</name>
</gene>
<dbReference type="InterPro" id="IPR037847">
    <property type="entry name" value="GRAMDC4"/>
</dbReference>
<feature type="compositionally biased region" description="Low complexity" evidence="1">
    <location>
        <begin position="460"/>
        <end position="469"/>
    </location>
</feature>
<feature type="region of interest" description="Disordered" evidence="1">
    <location>
        <begin position="256"/>
        <end position="287"/>
    </location>
</feature>